<keyword evidence="5" id="KW-1185">Reference proteome</keyword>
<proteinExistence type="predicted"/>
<organism evidence="4 5">
    <name type="scientific">Popillia japonica</name>
    <name type="common">Japanese beetle</name>
    <dbReference type="NCBI Taxonomy" id="7064"/>
    <lineage>
        <taxon>Eukaryota</taxon>
        <taxon>Metazoa</taxon>
        <taxon>Ecdysozoa</taxon>
        <taxon>Arthropoda</taxon>
        <taxon>Hexapoda</taxon>
        <taxon>Insecta</taxon>
        <taxon>Pterygota</taxon>
        <taxon>Neoptera</taxon>
        <taxon>Endopterygota</taxon>
        <taxon>Coleoptera</taxon>
        <taxon>Polyphaga</taxon>
        <taxon>Scarabaeiformia</taxon>
        <taxon>Scarabaeidae</taxon>
        <taxon>Rutelinae</taxon>
        <taxon>Popillia</taxon>
    </lineage>
</organism>
<dbReference type="Pfam" id="PF13863">
    <property type="entry name" value="DUF4200"/>
    <property type="match status" value="1"/>
</dbReference>
<evidence type="ECO:0000313" key="4">
    <source>
        <dbReference type="EMBL" id="KAK9754186.1"/>
    </source>
</evidence>
<evidence type="ECO:0000259" key="3">
    <source>
        <dbReference type="Pfam" id="PF13863"/>
    </source>
</evidence>
<name>A0AAW1N2F2_POPJA</name>
<dbReference type="EMBL" id="JASPKY010000009">
    <property type="protein sequence ID" value="KAK9754186.1"/>
    <property type="molecule type" value="Genomic_DNA"/>
</dbReference>
<dbReference type="PANTHER" id="PTHR21683">
    <property type="entry name" value="COILED-COIL DOMAIN-CONTAINING PROTEIN 42 LIKE-2-LIKE-RELATED"/>
    <property type="match status" value="1"/>
</dbReference>
<feature type="coiled-coil region" evidence="2">
    <location>
        <begin position="106"/>
        <end position="161"/>
    </location>
</feature>
<dbReference type="InterPro" id="IPR051147">
    <property type="entry name" value="CFAP_domain-containing"/>
</dbReference>
<accession>A0AAW1N2F2</accession>
<dbReference type="PANTHER" id="PTHR21683:SF2">
    <property type="entry name" value="COILED-COIL DOMAIN-CONTAINING PROTEIN 42 LIKE-2-LIKE"/>
    <property type="match status" value="1"/>
</dbReference>
<gene>
    <name evidence="4" type="ORF">QE152_g1667</name>
</gene>
<dbReference type="GO" id="GO:0005856">
    <property type="term" value="C:cytoskeleton"/>
    <property type="evidence" value="ECO:0007669"/>
    <property type="project" value="UniProtKB-ARBA"/>
</dbReference>
<evidence type="ECO:0000256" key="1">
    <source>
        <dbReference type="ARBA" id="ARBA00023054"/>
    </source>
</evidence>
<keyword evidence="1 2" id="KW-0175">Coiled coil</keyword>
<dbReference type="InterPro" id="IPR025252">
    <property type="entry name" value="DUF4200"/>
</dbReference>
<comment type="caution">
    <text evidence="4">The sequence shown here is derived from an EMBL/GenBank/DDBJ whole genome shotgun (WGS) entry which is preliminary data.</text>
</comment>
<reference evidence="4 5" key="1">
    <citation type="journal article" date="2024" name="BMC Genomics">
        <title>De novo assembly and annotation of Popillia japonica's genome with initial clues to its potential as an invasive pest.</title>
        <authorList>
            <person name="Cucini C."/>
            <person name="Boschi S."/>
            <person name="Funari R."/>
            <person name="Cardaioli E."/>
            <person name="Iannotti N."/>
            <person name="Marturano G."/>
            <person name="Paoli F."/>
            <person name="Bruttini M."/>
            <person name="Carapelli A."/>
            <person name="Frati F."/>
            <person name="Nardi F."/>
        </authorList>
    </citation>
    <scope>NUCLEOTIDE SEQUENCE [LARGE SCALE GENOMIC DNA]</scope>
    <source>
        <strain evidence="4">DMR45628</strain>
    </source>
</reference>
<feature type="domain" description="DUF4200" evidence="3">
    <location>
        <begin position="88"/>
        <end position="204"/>
    </location>
</feature>
<dbReference type="AlphaFoldDB" id="A0AAW1N2F2"/>
<sequence>MPKSKSAPSDNVSGYTVAPYVGNKDDPLIHKLTRGSNNMGAEDIVPLTFPKIKPEDGVGMYMLSKLNENEPKLYPQWDVARESLTLDLITAKRLERQAVKRLSDKRELSIKKRESFNEQYKDLEQKEAVFQTSFRKFNKFVRENQEKRERAEKKIVEEKILQEKRNADVISVKENIVYLTDIKAQMDQKIKEYRMFDDYLQGVVRLSSSFKNINDIIVRYEALTEAKSFLGERQNSQLASLENARADMLKLLEDKNLVLIGLNNQLLELQGRYESAKCNSLLWETLVSKIQDVSIRKIEDLKSVRTTCWVMYRNMCSRKAIEPKCGKSDIEGQLLFIKKTLAELATVYNIAKKVHANEINSVRGEIGSREIASNRDAQNRPTGI</sequence>
<evidence type="ECO:0000256" key="2">
    <source>
        <dbReference type="SAM" id="Coils"/>
    </source>
</evidence>
<protein>
    <recommendedName>
        <fullName evidence="3">DUF4200 domain-containing protein</fullName>
    </recommendedName>
</protein>
<evidence type="ECO:0000313" key="5">
    <source>
        <dbReference type="Proteomes" id="UP001458880"/>
    </source>
</evidence>
<dbReference type="Proteomes" id="UP001458880">
    <property type="component" value="Unassembled WGS sequence"/>
</dbReference>